<keyword evidence="2" id="KW-1185">Reference proteome</keyword>
<evidence type="ECO:0000313" key="2">
    <source>
        <dbReference type="Proteomes" id="UP000753961"/>
    </source>
</evidence>
<protein>
    <submittedName>
        <fullName evidence="1">Uncharacterized protein</fullName>
    </submittedName>
</protein>
<proteinExistence type="predicted"/>
<evidence type="ECO:0000313" key="1">
    <source>
        <dbReference type="EMBL" id="MBY5959819.1"/>
    </source>
</evidence>
<dbReference type="AlphaFoldDB" id="A0A953LEC8"/>
<dbReference type="Proteomes" id="UP000753961">
    <property type="component" value="Unassembled WGS sequence"/>
</dbReference>
<dbReference type="EMBL" id="JAHVHU010000018">
    <property type="protein sequence ID" value="MBY5959819.1"/>
    <property type="molecule type" value="Genomic_DNA"/>
</dbReference>
<accession>A0A953LEC8</accession>
<comment type="caution">
    <text evidence="1">The sequence shown here is derived from an EMBL/GenBank/DDBJ whole genome shotgun (WGS) entry which is preliminary data.</text>
</comment>
<name>A0A953LEC8_9BACT</name>
<gene>
    <name evidence="1" type="ORF">KUV50_16820</name>
</gene>
<dbReference type="RefSeq" id="WP_222581357.1">
    <property type="nucleotide sequence ID" value="NZ_JAHVHU010000018.1"/>
</dbReference>
<reference evidence="1" key="1">
    <citation type="submission" date="2021-06" db="EMBL/GenBank/DDBJ databases">
        <title>44 bacteria genomes isolated from Dapeng, Shenzhen.</title>
        <authorList>
            <person name="Zheng W."/>
            <person name="Yu S."/>
            <person name="Huang Y."/>
        </authorList>
    </citation>
    <scope>NUCLEOTIDE SEQUENCE</scope>
    <source>
        <strain evidence="1">DP5N28-2</strain>
    </source>
</reference>
<organism evidence="1 2">
    <name type="scientific">Membranihabitans marinus</name>
    <dbReference type="NCBI Taxonomy" id="1227546"/>
    <lineage>
        <taxon>Bacteria</taxon>
        <taxon>Pseudomonadati</taxon>
        <taxon>Bacteroidota</taxon>
        <taxon>Saprospiria</taxon>
        <taxon>Saprospirales</taxon>
        <taxon>Saprospiraceae</taxon>
        <taxon>Membranihabitans</taxon>
    </lineage>
</organism>
<sequence length="404" mass="48201">MFKSEPKSIVRFLATHFDLIRHLFDIQIHEGVITRQQVSDALSDWDSDVEDQLLEYRILTPQNDDFLISEPYFVLLEFILQQFKPLLPEEIDIYGQSIRTLFLQIREGIHLDRNILLERMDALANQIKKFTTAIRNNTTSLQHESRELKANTQNMEYEEKIRKARHLIEFYIMPLNTILDVNHSQSIYNELLHISQYVNKMRFNYENESIRRRFGKLYNLLVQSNTDISSQSAIISNELLPLIERIRTESEYLQGFHIYLTNGDCYKKYDPPALFSISRTYPYQHFVYENTKQYFEQFRHEESVYIEEAGAPEEQWIFDQEEYRQRLESQLPVDDFFSWCGSAISEDKPHFRLDEYFMITSLIFEDDYEIESHHPATNAILKSDDVQLVLPRLKIKKKHVSEKP</sequence>